<name>A0ACC2BS55_DIPCM</name>
<protein>
    <submittedName>
        <fullName evidence="1">Uncharacterized protein</fullName>
    </submittedName>
</protein>
<sequence length="275" mass="31263">MFYLRRLTTVATRIVHPHLTATNLVWKSSSLYRPFSVNYPKKVVSTRSISFSTSCDKVMAASKIQLYSLATPNGMKVGIALEEMGLEYEAHTIDIRNGEQFEPSFVAINPNSKIPAIVDPDGPDGKPITVFESGAILLYLAKKSNKFLPEEPRLKWETIEWLFFQMAGVGPMFGQFGHFFLFAKEKCKDPYPLERYANEAKRLLGVLEKRLEGREYIIDAGYTIVDMATFPWVHSLEEKASDFLEYSKYPNVIAWKSRCLQRPATIRGLKVCSIS</sequence>
<keyword evidence="2" id="KW-1185">Reference proteome</keyword>
<dbReference type="EMBL" id="CM055104">
    <property type="protein sequence ID" value="KAJ7532618.1"/>
    <property type="molecule type" value="Genomic_DNA"/>
</dbReference>
<evidence type="ECO:0000313" key="1">
    <source>
        <dbReference type="EMBL" id="KAJ7532618.1"/>
    </source>
</evidence>
<organism evidence="1 2">
    <name type="scientific">Diphasiastrum complanatum</name>
    <name type="common">Issler's clubmoss</name>
    <name type="synonym">Lycopodium complanatum</name>
    <dbReference type="NCBI Taxonomy" id="34168"/>
    <lineage>
        <taxon>Eukaryota</taxon>
        <taxon>Viridiplantae</taxon>
        <taxon>Streptophyta</taxon>
        <taxon>Embryophyta</taxon>
        <taxon>Tracheophyta</taxon>
        <taxon>Lycopodiopsida</taxon>
        <taxon>Lycopodiales</taxon>
        <taxon>Lycopodiaceae</taxon>
        <taxon>Lycopodioideae</taxon>
        <taxon>Diphasiastrum</taxon>
    </lineage>
</organism>
<proteinExistence type="predicted"/>
<dbReference type="Proteomes" id="UP001162992">
    <property type="component" value="Chromosome 13"/>
</dbReference>
<comment type="caution">
    <text evidence="1">The sequence shown here is derived from an EMBL/GenBank/DDBJ whole genome shotgun (WGS) entry which is preliminary data.</text>
</comment>
<reference evidence="2" key="1">
    <citation type="journal article" date="2024" name="Proc. Natl. Acad. Sci. U.S.A.">
        <title>Extraordinary preservation of gene collinearity over three hundred million years revealed in homosporous lycophytes.</title>
        <authorList>
            <person name="Li C."/>
            <person name="Wickell D."/>
            <person name="Kuo L.Y."/>
            <person name="Chen X."/>
            <person name="Nie B."/>
            <person name="Liao X."/>
            <person name="Peng D."/>
            <person name="Ji J."/>
            <person name="Jenkins J."/>
            <person name="Williams M."/>
            <person name="Shu S."/>
            <person name="Plott C."/>
            <person name="Barry K."/>
            <person name="Rajasekar S."/>
            <person name="Grimwood J."/>
            <person name="Han X."/>
            <person name="Sun S."/>
            <person name="Hou Z."/>
            <person name="He W."/>
            <person name="Dai G."/>
            <person name="Sun C."/>
            <person name="Schmutz J."/>
            <person name="Leebens-Mack J.H."/>
            <person name="Li F.W."/>
            <person name="Wang L."/>
        </authorList>
    </citation>
    <scope>NUCLEOTIDE SEQUENCE [LARGE SCALE GENOMIC DNA]</scope>
    <source>
        <strain evidence="2">cv. PW_Plant_1</strain>
    </source>
</reference>
<evidence type="ECO:0000313" key="2">
    <source>
        <dbReference type="Proteomes" id="UP001162992"/>
    </source>
</evidence>
<gene>
    <name evidence="1" type="ORF">O6H91_13G012000</name>
</gene>
<accession>A0ACC2BS55</accession>